<dbReference type="EMBL" id="CAJGYM010000106">
    <property type="protein sequence ID" value="CAD6197843.1"/>
    <property type="molecule type" value="Genomic_DNA"/>
</dbReference>
<evidence type="ECO:0000313" key="2">
    <source>
        <dbReference type="Proteomes" id="UP000835052"/>
    </source>
</evidence>
<sequence length="130" mass="14869">MIPNASIRSYWEKTRNQSKRVMARIPLGTASRPNPLQPCRSSKNLMMRMAPWAVHQGMSTFYTLSDAFLSDWIYSPANPASERRNWKLTLENIVTTTTIYHFVTKTGSLLVSRPSQSRSLGYRSPHLLLP</sequence>
<reference evidence="1" key="1">
    <citation type="submission" date="2020-10" db="EMBL/GenBank/DDBJ databases">
        <authorList>
            <person name="Kikuchi T."/>
        </authorList>
    </citation>
    <scope>NUCLEOTIDE SEQUENCE</scope>
    <source>
        <strain evidence="1">NKZ352</strain>
    </source>
</reference>
<dbReference type="Proteomes" id="UP000835052">
    <property type="component" value="Unassembled WGS sequence"/>
</dbReference>
<proteinExistence type="predicted"/>
<evidence type="ECO:0000313" key="1">
    <source>
        <dbReference type="EMBL" id="CAD6197843.1"/>
    </source>
</evidence>
<gene>
    <name evidence="1" type="ORF">CAUJ_LOCUS13750</name>
</gene>
<accession>A0A8S1HUH1</accession>
<organism evidence="1 2">
    <name type="scientific">Caenorhabditis auriculariae</name>
    <dbReference type="NCBI Taxonomy" id="2777116"/>
    <lineage>
        <taxon>Eukaryota</taxon>
        <taxon>Metazoa</taxon>
        <taxon>Ecdysozoa</taxon>
        <taxon>Nematoda</taxon>
        <taxon>Chromadorea</taxon>
        <taxon>Rhabditida</taxon>
        <taxon>Rhabditina</taxon>
        <taxon>Rhabditomorpha</taxon>
        <taxon>Rhabditoidea</taxon>
        <taxon>Rhabditidae</taxon>
        <taxon>Peloderinae</taxon>
        <taxon>Caenorhabditis</taxon>
    </lineage>
</organism>
<dbReference type="AlphaFoldDB" id="A0A8S1HUH1"/>
<name>A0A8S1HUH1_9PELO</name>
<comment type="caution">
    <text evidence="1">The sequence shown here is derived from an EMBL/GenBank/DDBJ whole genome shotgun (WGS) entry which is preliminary data.</text>
</comment>
<protein>
    <submittedName>
        <fullName evidence="1">Uncharacterized protein</fullName>
    </submittedName>
</protein>
<keyword evidence="2" id="KW-1185">Reference proteome</keyword>